<keyword evidence="5" id="KW-0732">Signal</keyword>
<name>A0AAW8UB74_9ENTE</name>
<keyword evidence="4 5" id="KW-0413">Isomerase</keyword>
<evidence type="ECO:0000313" key="9">
    <source>
        <dbReference type="Proteomes" id="UP001268577"/>
    </source>
</evidence>
<reference evidence="8" key="1">
    <citation type="submission" date="2023-03" db="EMBL/GenBank/DDBJ databases">
        <authorList>
            <person name="Shen W."/>
            <person name="Cai J."/>
        </authorList>
    </citation>
    <scope>NUCLEOTIDE SEQUENCE</scope>
    <source>
        <strain evidence="8">P96-3</strain>
    </source>
</reference>
<evidence type="ECO:0000256" key="1">
    <source>
        <dbReference type="ARBA" id="ARBA00000971"/>
    </source>
</evidence>
<dbReference type="Pfam" id="PF00160">
    <property type="entry name" value="Pro_isomerase"/>
    <property type="match status" value="1"/>
</dbReference>
<comment type="catalytic activity">
    <reaction evidence="1 5">
        <text>[protein]-peptidylproline (omega=180) = [protein]-peptidylproline (omega=0)</text>
        <dbReference type="Rhea" id="RHEA:16237"/>
        <dbReference type="Rhea" id="RHEA-COMP:10747"/>
        <dbReference type="Rhea" id="RHEA-COMP:10748"/>
        <dbReference type="ChEBI" id="CHEBI:83833"/>
        <dbReference type="ChEBI" id="CHEBI:83834"/>
        <dbReference type="EC" id="5.2.1.8"/>
    </reaction>
</comment>
<evidence type="ECO:0000259" key="7">
    <source>
        <dbReference type="PROSITE" id="PS50072"/>
    </source>
</evidence>
<sequence>MKKSKLLLASTGLLLSLFLLGACGSSNDSKTKDSSETKQSTTAKKDKVDLNKLELPQLNKEVADNESLVEMVTTEGNIKIKLFPEQAPKTVENFIKHSKDGYYDGVKFHRVMNDFMIQSGDPKGDGTGGESIWGKPFEDEISNQLYNIRGALSMANAGPGTNGSQFFIVQNTQDISDGLLLEDYPEKIIEAYKKGGTDFLDGKHTVFGQVVDGMDVVDKIAKTEVEASPTGEMSIPKKEIKIEKIEVLQEAKK</sequence>
<dbReference type="InterPro" id="IPR044666">
    <property type="entry name" value="Cyclophilin_A-like"/>
</dbReference>
<dbReference type="PRINTS" id="PR00153">
    <property type="entry name" value="CSAPPISMRASE"/>
</dbReference>
<feature type="chain" id="PRO_5043105917" description="Peptidyl-prolyl cis-trans isomerase" evidence="5">
    <location>
        <begin position="22"/>
        <end position="253"/>
    </location>
</feature>
<feature type="signal peptide" evidence="5">
    <location>
        <begin position="1"/>
        <end position="21"/>
    </location>
</feature>
<dbReference type="PANTHER" id="PTHR45625">
    <property type="entry name" value="PEPTIDYL-PROLYL CIS-TRANS ISOMERASE-RELATED"/>
    <property type="match status" value="1"/>
</dbReference>
<dbReference type="SUPFAM" id="SSF50891">
    <property type="entry name" value="Cyclophilin-like"/>
    <property type="match status" value="1"/>
</dbReference>
<proteinExistence type="inferred from homology"/>
<comment type="similarity">
    <text evidence="5">Belongs to the cyclophilin-type PPIase family.</text>
</comment>
<dbReference type="Gene3D" id="2.40.100.10">
    <property type="entry name" value="Cyclophilin-like"/>
    <property type="match status" value="1"/>
</dbReference>
<dbReference type="InterPro" id="IPR002130">
    <property type="entry name" value="Cyclophilin-type_PPIase_dom"/>
</dbReference>
<dbReference type="GO" id="GO:0003755">
    <property type="term" value="F:peptidyl-prolyl cis-trans isomerase activity"/>
    <property type="evidence" value="ECO:0007669"/>
    <property type="project" value="UniProtKB-UniRule"/>
</dbReference>
<dbReference type="EC" id="5.2.1.8" evidence="5"/>
<dbReference type="AlphaFoldDB" id="A0AAW8UB74"/>
<dbReference type="Proteomes" id="UP001268577">
    <property type="component" value="Unassembled WGS sequence"/>
</dbReference>
<dbReference type="EMBL" id="JARQBZ010000016">
    <property type="protein sequence ID" value="MDT2834250.1"/>
    <property type="molecule type" value="Genomic_DNA"/>
</dbReference>
<dbReference type="RefSeq" id="WP_311985348.1">
    <property type="nucleotide sequence ID" value="NZ_JARQBZ010000016.1"/>
</dbReference>
<feature type="domain" description="PPIase cyclophilin-type" evidence="7">
    <location>
        <begin position="76"/>
        <end position="247"/>
    </location>
</feature>
<dbReference type="InterPro" id="IPR029000">
    <property type="entry name" value="Cyclophilin-like_dom_sf"/>
</dbReference>
<evidence type="ECO:0000256" key="5">
    <source>
        <dbReference type="RuleBase" id="RU363019"/>
    </source>
</evidence>
<evidence type="ECO:0000256" key="3">
    <source>
        <dbReference type="ARBA" id="ARBA00023110"/>
    </source>
</evidence>
<accession>A0AAW8UB74</accession>
<organism evidence="8 9">
    <name type="scientific">Vagococcus carniphilus</name>
    <dbReference type="NCBI Taxonomy" id="218144"/>
    <lineage>
        <taxon>Bacteria</taxon>
        <taxon>Bacillati</taxon>
        <taxon>Bacillota</taxon>
        <taxon>Bacilli</taxon>
        <taxon>Lactobacillales</taxon>
        <taxon>Enterococcaceae</taxon>
        <taxon>Vagococcus</taxon>
    </lineage>
</organism>
<dbReference type="PROSITE" id="PS50072">
    <property type="entry name" value="CSA_PPIASE_2"/>
    <property type="match status" value="1"/>
</dbReference>
<evidence type="ECO:0000256" key="6">
    <source>
        <dbReference type="SAM" id="MobiDB-lite"/>
    </source>
</evidence>
<protein>
    <recommendedName>
        <fullName evidence="5">Peptidyl-prolyl cis-trans isomerase</fullName>
        <shortName evidence="5">PPIase</shortName>
        <ecNumber evidence="5">5.2.1.8</ecNumber>
    </recommendedName>
</protein>
<comment type="function">
    <text evidence="2 5">PPIases accelerate the folding of proteins. It catalyzes the cis-trans isomerization of proline imidic peptide bonds in oligopeptides.</text>
</comment>
<evidence type="ECO:0000313" key="8">
    <source>
        <dbReference type="EMBL" id="MDT2834250.1"/>
    </source>
</evidence>
<evidence type="ECO:0000256" key="2">
    <source>
        <dbReference type="ARBA" id="ARBA00002388"/>
    </source>
</evidence>
<evidence type="ECO:0000256" key="4">
    <source>
        <dbReference type="ARBA" id="ARBA00023235"/>
    </source>
</evidence>
<keyword evidence="3 5" id="KW-0697">Rotamase</keyword>
<dbReference type="PROSITE" id="PS51257">
    <property type="entry name" value="PROKAR_LIPOPROTEIN"/>
    <property type="match status" value="1"/>
</dbReference>
<gene>
    <name evidence="8" type="ORF">P7H70_09275</name>
</gene>
<comment type="caution">
    <text evidence="8">The sequence shown here is derived from an EMBL/GenBank/DDBJ whole genome shotgun (WGS) entry which is preliminary data.</text>
</comment>
<feature type="region of interest" description="Disordered" evidence="6">
    <location>
        <begin position="26"/>
        <end position="45"/>
    </location>
</feature>
<dbReference type="PANTHER" id="PTHR45625:SF4">
    <property type="entry name" value="PEPTIDYLPROLYL ISOMERASE DOMAIN AND WD REPEAT-CONTAINING PROTEIN 1"/>
    <property type="match status" value="1"/>
</dbReference>